<keyword evidence="4" id="KW-0493">Microtubule</keyword>
<evidence type="ECO:0000256" key="2">
    <source>
        <dbReference type="ARBA" id="ARBA00009622"/>
    </source>
</evidence>
<name>A0ABY7GVJ0_9BACT</name>
<dbReference type="PANTHER" id="PTHR45783:SF3">
    <property type="entry name" value="KINESIN LIGHT CHAIN"/>
    <property type="match status" value="1"/>
</dbReference>
<feature type="compositionally biased region" description="Polar residues" evidence="14">
    <location>
        <begin position="33"/>
        <end position="49"/>
    </location>
</feature>
<keyword evidence="10" id="KW-0505">Motor protein</keyword>
<evidence type="ECO:0000256" key="10">
    <source>
        <dbReference type="ARBA" id="ARBA00023175"/>
    </source>
</evidence>
<dbReference type="CDD" id="cd14014">
    <property type="entry name" value="STKc_PknB_like"/>
    <property type="match status" value="1"/>
</dbReference>
<proteinExistence type="inferred from homology"/>
<dbReference type="PRINTS" id="PR00381">
    <property type="entry name" value="KINESINLIGHT"/>
</dbReference>
<evidence type="ECO:0000313" key="16">
    <source>
        <dbReference type="EMBL" id="WAS90919.1"/>
    </source>
</evidence>
<dbReference type="SUPFAM" id="SSF56112">
    <property type="entry name" value="Protein kinase-like (PK-like)"/>
    <property type="match status" value="1"/>
</dbReference>
<evidence type="ECO:0000256" key="7">
    <source>
        <dbReference type="ARBA" id="ARBA00022803"/>
    </source>
</evidence>
<accession>A0ABY7GVJ0</accession>
<gene>
    <name evidence="16" type="ORF">O0S08_32420</name>
</gene>
<organism evidence="16 17">
    <name type="scientific">Nannocystis punicea</name>
    <dbReference type="NCBI Taxonomy" id="2995304"/>
    <lineage>
        <taxon>Bacteria</taxon>
        <taxon>Pseudomonadati</taxon>
        <taxon>Myxococcota</taxon>
        <taxon>Polyangia</taxon>
        <taxon>Nannocystales</taxon>
        <taxon>Nannocystaceae</taxon>
        <taxon>Nannocystis</taxon>
    </lineage>
</organism>
<dbReference type="PROSITE" id="PS00108">
    <property type="entry name" value="PROTEIN_KINASE_ST"/>
    <property type="match status" value="1"/>
</dbReference>
<keyword evidence="16" id="KW-0418">Kinase</keyword>
<evidence type="ECO:0000256" key="11">
    <source>
        <dbReference type="ARBA" id="ARBA00023212"/>
    </source>
</evidence>
<dbReference type="InterPro" id="IPR011990">
    <property type="entry name" value="TPR-like_helical_dom_sf"/>
</dbReference>
<dbReference type="RefSeq" id="WP_269033246.1">
    <property type="nucleotide sequence ID" value="NZ_CP114040.1"/>
</dbReference>
<evidence type="ECO:0000259" key="15">
    <source>
        <dbReference type="PROSITE" id="PS50011"/>
    </source>
</evidence>
<dbReference type="InterPro" id="IPR000719">
    <property type="entry name" value="Prot_kinase_dom"/>
</dbReference>
<dbReference type="Gene3D" id="3.30.200.20">
    <property type="entry name" value="Phosphorylase Kinase, domain 1"/>
    <property type="match status" value="1"/>
</dbReference>
<keyword evidence="7 12" id="KW-0802">TPR repeat</keyword>
<feature type="repeat" description="TPR" evidence="12">
    <location>
        <begin position="763"/>
        <end position="796"/>
    </location>
</feature>
<feature type="repeat" description="TPR" evidence="12">
    <location>
        <begin position="805"/>
        <end position="838"/>
    </location>
</feature>
<feature type="binding site" evidence="13">
    <location>
        <position position="164"/>
    </location>
    <ligand>
        <name>ATP</name>
        <dbReference type="ChEBI" id="CHEBI:30616"/>
    </ligand>
</feature>
<sequence length="1112" mass="118883">MPALSLEAPRRSGPGAWTLPGRVACSARVASGARTTRVCSIQTGQLNPDTRSRPGEQGADASDKDTVGDAGTPRSERAGPSGSTPVAKGDDDGDGDATPPPPAPLRPELGEPLGKQLLKRALFPNRSQPVQLGRYTVLHVIGQGGMGVVYACYDDQLDRKVAVKVLQRGRVREQENAHGRLLREAQAMARLSHPNIVTVHEVGQADGMVYVAMEFVRGSSLEAWVKESRSWQEILATFLQAGRGLAAAHKAGLVHRDFKPQNVMLGDDGQVKVLDFGLARLNAGDLREEGPDAAPTGPESEASLLLRPLTRTGVIVGTPAYMSPEQHLGERATAESDQYSFCVSLYQSLYGRWPFSTESFEALRDDVVHGRVAPAPSGSPVPTRVFKALRRGMMAEPGARFAAMTDLLAALERDPGVRYQRATVLAVTAVLAGAAGMLATAGAGSVRRWDDARRVAACEAKGAEIESAWNEQAARRLREAFVATGVSYAETTAEKVIPWLDEQAARWRQARATACIHAEVRGEWDAEILDRAEWCLEDRRLALASLVTEFERADAVVMPKAVAAAAGLRAAEDCLDEDALRRVPAPPADEREAVHELRVALSQADARSRTGKYKEALAIATAARTRAEQQLEWLPLIASARALEGALLANTGAYEAAETASTDAYFEAARAEAVDVAATTAIYLVSLMGKQRGRPADGRLWARLAEVAIAQAGDQSGLREAARLINLANTYLPTGAHAEARALLERALVLQEQALGPEHVGLTAALNNLATIHAEAGAYAEARALFERAVTIQEKALGPEHPEIANALGNLANTHISTGEYAEARALHERALAIKERTLGPEHAEVAISLNNLAILHEATGAHAETRRLHERALAIREKVFGPEHPEVAGSLVGLAAAHGNTGAYAEARGLLGRALAIQEKALGPDHPGVGFTLYNLAAAHEATGAYAEARALYERALAVQEKALGPRHPHVAHTMSGLAVVHEMTGAYAEARALYERALAVREAALGSGHPAVAADLTGLASVYLTERRPQEALPLLERALTIIDAYDGIQPREPEARFALARALVATHGDRARALAEARKAREGLREAGANATEQTAEIERWLAEHARDE</sequence>
<dbReference type="InterPro" id="IPR002151">
    <property type="entry name" value="Kinesin_light"/>
</dbReference>
<keyword evidence="3" id="KW-0963">Cytoplasm</keyword>
<dbReference type="Pfam" id="PF13374">
    <property type="entry name" value="TPR_10"/>
    <property type="match status" value="1"/>
</dbReference>
<keyword evidence="16" id="KW-0808">Transferase</keyword>
<evidence type="ECO:0000256" key="1">
    <source>
        <dbReference type="ARBA" id="ARBA00004245"/>
    </source>
</evidence>
<dbReference type="InterPro" id="IPR019734">
    <property type="entry name" value="TPR_rpt"/>
</dbReference>
<evidence type="ECO:0000256" key="8">
    <source>
        <dbReference type="ARBA" id="ARBA00022840"/>
    </source>
</evidence>
<dbReference type="SMART" id="SM00028">
    <property type="entry name" value="TPR"/>
    <property type="match status" value="9"/>
</dbReference>
<keyword evidence="8 13" id="KW-0067">ATP-binding</keyword>
<evidence type="ECO:0000313" key="17">
    <source>
        <dbReference type="Proteomes" id="UP001164459"/>
    </source>
</evidence>
<evidence type="ECO:0000256" key="3">
    <source>
        <dbReference type="ARBA" id="ARBA00022490"/>
    </source>
</evidence>
<comment type="subcellular location">
    <subcellularLocation>
        <location evidence="1">Cytoplasm</location>
        <location evidence="1">Cytoskeleton</location>
    </subcellularLocation>
</comment>
<dbReference type="Gene3D" id="1.10.510.10">
    <property type="entry name" value="Transferase(Phosphotransferase) domain 1"/>
    <property type="match status" value="1"/>
</dbReference>
<dbReference type="InterPro" id="IPR011009">
    <property type="entry name" value="Kinase-like_dom_sf"/>
</dbReference>
<dbReference type="EMBL" id="CP114040">
    <property type="protein sequence ID" value="WAS90919.1"/>
    <property type="molecule type" value="Genomic_DNA"/>
</dbReference>
<dbReference type="Pfam" id="PF13424">
    <property type="entry name" value="TPR_12"/>
    <property type="match status" value="3"/>
</dbReference>
<keyword evidence="11" id="KW-0206">Cytoskeleton</keyword>
<dbReference type="PROSITE" id="PS50011">
    <property type="entry name" value="PROTEIN_KINASE_DOM"/>
    <property type="match status" value="1"/>
</dbReference>
<dbReference type="PANTHER" id="PTHR45783">
    <property type="entry name" value="KINESIN LIGHT CHAIN"/>
    <property type="match status" value="1"/>
</dbReference>
<dbReference type="InterPro" id="IPR017441">
    <property type="entry name" value="Protein_kinase_ATP_BS"/>
</dbReference>
<dbReference type="Proteomes" id="UP001164459">
    <property type="component" value="Chromosome"/>
</dbReference>
<protein>
    <submittedName>
        <fullName evidence="16">Serine/threonine-protein kinase</fullName>
    </submittedName>
</protein>
<keyword evidence="6 13" id="KW-0547">Nucleotide-binding</keyword>
<dbReference type="Gene3D" id="1.25.40.10">
    <property type="entry name" value="Tetratricopeptide repeat domain"/>
    <property type="match status" value="3"/>
</dbReference>
<dbReference type="Pfam" id="PF00069">
    <property type="entry name" value="Pkinase"/>
    <property type="match status" value="1"/>
</dbReference>
<evidence type="ECO:0000256" key="4">
    <source>
        <dbReference type="ARBA" id="ARBA00022701"/>
    </source>
</evidence>
<feature type="domain" description="Protein kinase" evidence="15">
    <location>
        <begin position="135"/>
        <end position="417"/>
    </location>
</feature>
<dbReference type="GO" id="GO:0016301">
    <property type="term" value="F:kinase activity"/>
    <property type="evidence" value="ECO:0007669"/>
    <property type="project" value="UniProtKB-KW"/>
</dbReference>
<dbReference type="PROSITE" id="PS50005">
    <property type="entry name" value="TPR"/>
    <property type="match status" value="2"/>
</dbReference>
<evidence type="ECO:0000256" key="12">
    <source>
        <dbReference type="PROSITE-ProRule" id="PRU00339"/>
    </source>
</evidence>
<evidence type="ECO:0000256" key="5">
    <source>
        <dbReference type="ARBA" id="ARBA00022737"/>
    </source>
</evidence>
<feature type="region of interest" description="Disordered" evidence="14">
    <location>
        <begin position="30"/>
        <end position="110"/>
    </location>
</feature>
<dbReference type="SUPFAM" id="SSF48452">
    <property type="entry name" value="TPR-like"/>
    <property type="match status" value="3"/>
</dbReference>
<keyword evidence="17" id="KW-1185">Reference proteome</keyword>
<evidence type="ECO:0000256" key="13">
    <source>
        <dbReference type="PROSITE-ProRule" id="PRU10141"/>
    </source>
</evidence>
<evidence type="ECO:0000256" key="14">
    <source>
        <dbReference type="SAM" id="MobiDB-lite"/>
    </source>
</evidence>
<evidence type="ECO:0000256" key="9">
    <source>
        <dbReference type="ARBA" id="ARBA00023054"/>
    </source>
</evidence>
<feature type="region of interest" description="Disordered" evidence="14">
    <location>
        <begin position="1"/>
        <end position="20"/>
    </location>
</feature>
<comment type="similarity">
    <text evidence="2">Belongs to the kinesin light chain family.</text>
</comment>
<dbReference type="PROSITE" id="PS00107">
    <property type="entry name" value="PROTEIN_KINASE_ATP"/>
    <property type="match status" value="1"/>
</dbReference>
<dbReference type="InterPro" id="IPR008271">
    <property type="entry name" value="Ser/Thr_kinase_AS"/>
</dbReference>
<evidence type="ECO:0000256" key="6">
    <source>
        <dbReference type="ARBA" id="ARBA00022741"/>
    </source>
</evidence>
<keyword evidence="9" id="KW-0175">Coiled coil</keyword>
<reference evidence="16" key="1">
    <citation type="submission" date="2022-11" db="EMBL/GenBank/DDBJ databases">
        <title>Minimal conservation of predation-associated metabolite biosynthetic gene clusters underscores biosynthetic potential of Myxococcota including descriptions for ten novel species: Archangium lansinium sp. nov., Myxococcus landrumus sp. nov., Nannocystis bai.</title>
        <authorList>
            <person name="Ahearne A."/>
            <person name="Stevens C."/>
            <person name="Dowd S."/>
        </authorList>
    </citation>
    <scope>NUCLEOTIDE SEQUENCE</scope>
    <source>
        <strain evidence="16">Fl3</strain>
    </source>
</reference>
<keyword evidence="5" id="KW-0677">Repeat</keyword>